<dbReference type="InterPro" id="IPR010827">
    <property type="entry name" value="BamA/TamA_POTRA"/>
</dbReference>
<evidence type="ECO:0000313" key="2">
    <source>
        <dbReference type="EMBL" id="EQD44274.1"/>
    </source>
</evidence>
<dbReference type="EMBL" id="AUZX01011125">
    <property type="protein sequence ID" value="EQD44274.1"/>
    <property type="molecule type" value="Genomic_DNA"/>
</dbReference>
<reference evidence="2" key="2">
    <citation type="journal article" date="2014" name="ISME J.">
        <title>Microbial stratification in low pH oxic and suboxic macroscopic growths along an acid mine drainage.</title>
        <authorList>
            <person name="Mendez-Garcia C."/>
            <person name="Mesa V."/>
            <person name="Sprenger R.R."/>
            <person name="Richter M."/>
            <person name="Diez M.S."/>
            <person name="Solano J."/>
            <person name="Bargiela R."/>
            <person name="Golyshina O.V."/>
            <person name="Manteca A."/>
            <person name="Ramos J.L."/>
            <person name="Gallego J.R."/>
            <person name="Llorente I."/>
            <person name="Martins Dos Santos V.A."/>
            <person name="Jensen O.N."/>
            <person name="Pelaez A.I."/>
            <person name="Sanchez J."/>
            <person name="Ferrer M."/>
        </authorList>
    </citation>
    <scope>NUCLEOTIDE SEQUENCE</scope>
</reference>
<protein>
    <submittedName>
        <fullName evidence="2">Bacterial surface antigen (D15)</fullName>
    </submittedName>
</protein>
<dbReference type="Pfam" id="PF07244">
    <property type="entry name" value="POTRA"/>
    <property type="match status" value="1"/>
</dbReference>
<feature type="domain" description="POTRA" evidence="1">
    <location>
        <begin position="1"/>
        <end position="50"/>
    </location>
</feature>
<accession>T1AUB7</accession>
<gene>
    <name evidence="2" type="ORF">B1A_15165</name>
</gene>
<sequence>NITGNELSRDKVIRRVLGVQESDIMDTQELQNSYRNLQNLNFFSNVQIVPKQVGATLWT</sequence>
<dbReference type="GO" id="GO:0019867">
    <property type="term" value="C:outer membrane"/>
    <property type="evidence" value="ECO:0007669"/>
    <property type="project" value="InterPro"/>
</dbReference>
<organism evidence="2">
    <name type="scientific">mine drainage metagenome</name>
    <dbReference type="NCBI Taxonomy" id="410659"/>
    <lineage>
        <taxon>unclassified sequences</taxon>
        <taxon>metagenomes</taxon>
        <taxon>ecological metagenomes</taxon>
    </lineage>
</organism>
<dbReference type="Gene3D" id="3.10.20.310">
    <property type="entry name" value="membrane protein fhac"/>
    <property type="match status" value="1"/>
</dbReference>
<evidence type="ECO:0000259" key="1">
    <source>
        <dbReference type="Pfam" id="PF07244"/>
    </source>
</evidence>
<name>T1AUB7_9ZZZZ</name>
<reference evidence="2" key="1">
    <citation type="submission" date="2013-08" db="EMBL/GenBank/DDBJ databases">
        <authorList>
            <person name="Mendez C."/>
            <person name="Richter M."/>
            <person name="Ferrer M."/>
            <person name="Sanchez J."/>
        </authorList>
    </citation>
    <scope>NUCLEOTIDE SEQUENCE</scope>
</reference>
<dbReference type="AlphaFoldDB" id="T1AUB7"/>
<feature type="non-terminal residue" evidence="2">
    <location>
        <position position="1"/>
    </location>
</feature>
<proteinExistence type="predicted"/>
<comment type="caution">
    <text evidence="2">The sequence shown here is derived from an EMBL/GenBank/DDBJ whole genome shotgun (WGS) entry which is preliminary data.</text>
</comment>